<dbReference type="EMBL" id="GG698904">
    <property type="protein sequence ID" value="EEU42845.1"/>
    <property type="molecule type" value="Genomic_DNA"/>
</dbReference>
<proteinExistence type="predicted"/>
<dbReference type="STRING" id="660122.C7YZR5"/>
<dbReference type="VEuPathDB" id="FungiDB:NECHADRAFT_47402"/>
<evidence type="ECO:0000313" key="6">
    <source>
        <dbReference type="EMBL" id="EEU42845.1"/>
    </source>
</evidence>
<dbReference type="Pfam" id="PF00271">
    <property type="entry name" value="Helicase_C"/>
    <property type="match status" value="1"/>
</dbReference>
<evidence type="ECO:0000259" key="5">
    <source>
        <dbReference type="PROSITE" id="PS51194"/>
    </source>
</evidence>
<dbReference type="GO" id="GO:0016787">
    <property type="term" value="F:hydrolase activity"/>
    <property type="evidence" value="ECO:0007669"/>
    <property type="project" value="UniProtKB-KW"/>
</dbReference>
<protein>
    <recommendedName>
        <fullName evidence="8">Helicase C-terminal domain-containing protein</fullName>
    </recommendedName>
</protein>
<evidence type="ECO:0000256" key="3">
    <source>
        <dbReference type="ARBA" id="ARBA00022840"/>
    </source>
</evidence>
<dbReference type="HOGENOM" id="CLU_000315_2_8_1"/>
<keyword evidence="7" id="KW-1185">Reference proteome</keyword>
<dbReference type="GO" id="GO:0008094">
    <property type="term" value="F:ATP-dependent activity, acting on DNA"/>
    <property type="evidence" value="ECO:0007669"/>
    <property type="project" value="TreeGrafter"/>
</dbReference>
<feature type="domain" description="Helicase C-terminal" evidence="5">
    <location>
        <begin position="292"/>
        <end position="448"/>
    </location>
</feature>
<evidence type="ECO:0000313" key="7">
    <source>
        <dbReference type="Proteomes" id="UP000005206"/>
    </source>
</evidence>
<dbReference type="Pfam" id="PF00176">
    <property type="entry name" value="SNF2-rel_dom"/>
    <property type="match status" value="1"/>
</dbReference>
<dbReference type="RefSeq" id="XP_003048558.1">
    <property type="nucleotide sequence ID" value="XM_003048512.1"/>
</dbReference>
<dbReference type="GO" id="GO:0005524">
    <property type="term" value="F:ATP binding"/>
    <property type="evidence" value="ECO:0007669"/>
    <property type="project" value="UniProtKB-KW"/>
</dbReference>
<dbReference type="InterPro" id="IPR050628">
    <property type="entry name" value="SNF2_RAD54_helicase_TF"/>
</dbReference>
<dbReference type="GO" id="GO:0005634">
    <property type="term" value="C:nucleus"/>
    <property type="evidence" value="ECO:0007669"/>
    <property type="project" value="TreeGrafter"/>
</dbReference>
<dbReference type="SMART" id="SM00490">
    <property type="entry name" value="HELICc"/>
    <property type="match status" value="1"/>
</dbReference>
<organism evidence="6 7">
    <name type="scientific">Fusarium vanettenii (strain ATCC MYA-4622 / CBS 123669 / FGSC 9596 / NRRL 45880 / 77-13-4)</name>
    <name type="common">Fusarium solani subsp. pisi</name>
    <dbReference type="NCBI Taxonomy" id="660122"/>
    <lineage>
        <taxon>Eukaryota</taxon>
        <taxon>Fungi</taxon>
        <taxon>Dikarya</taxon>
        <taxon>Ascomycota</taxon>
        <taxon>Pezizomycotina</taxon>
        <taxon>Sordariomycetes</taxon>
        <taxon>Hypocreomycetidae</taxon>
        <taxon>Hypocreales</taxon>
        <taxon>Nectriaceae</taxon>
        <taxon>Fusarium</taxon>
        <taxon>Fusarium solani species complex</taxon>
        <taxon>Fusarium vanettenii</taxon>
    </lineage>
</organism>
<dbReference type="InterPro" id="IPR038718">
    <property type="entry name" value="SNF2-like_sf"/>
</dbReference>
<dbReference type="eggNOG" id="KOG1001">
    <property type="taxonomic scope" value="Eukaryota"/>
</dbReference>
<keyword evidence="3" id="KW-0067">ATP-binding</keyword>
<dbReference type="SUPFAM" id="SSF52540">
    <property type="entry name" value="P-loop containing nucleoside triphosphate hydrolases"/>
    <property type="match status" value="2"/>
</dbReference>
<dbReference type="AlphaFoldDB" id="C7YZR5"/>
<dbReference type="Gene3D" id="3.40.50.300">
    <property type="entry name" value="P-loop containing nucleotide triphosphate hydrolases"/>
    <property type="match status" value="1"/>
</dbReference>
<feature type="domain" description="Helicase ATP-binding" evidence="4">
    <location>
        <begin position="1"/>
        <end position="111"/>
    </location>
</feature>
<keyword evidence="2" id="KW-0378">Hydrolase</keyword>
<dbReference type="InterPro" id="IPR000330">
    <property type="entry name" value="SNF2_N"/>
</dbReference>
<evidence type="ECO:0000256" key="1">
    <source>
        <dbReference type="ARBA" id="ARBA00022741"/>
    </source>
</evidence>
<reference evidence="6 7" key="1">
    <citation type="journal article" date="2009" name="PLoS Genet.">
        <title>The genome of Nectria haematococca: contribution of supernumerary chromosomes to gene expansion.</title>
        <authorList>
            <person name="Coleman J.J."/>
            <person name="Rounsley S.D."/>
            <person name="Rodriguez-Carres M."/>
            <person name="Kuo A."/>
            <person name="Wasmann C.C."/>
            <person name="Grimwood J."/>
            <person name="Schmutz J."/>
            <person name="Taga M."/>
            <person name="White G.J."/>
            <person name="Zhou S."/>
            <person name="Schwartz D.C."/>
            <person name="Freitag M."/>
            <person name="Ma L.J."/>
            <person name="Danchin E.G."/>
            <person name="Henrissat B."/>
            <person name="Coutinho P.M."/>
            <person name="Nelson D.R."/>
            <person name="Straney D."/>
            <person name="Napoli C.A."/>
            <person name="Barker B.M."/>
            <person name="Gribskov M."/>
            <person name="Rep M."/>
            <person name="Kroken S."/>
            <person name="Molnar I."/>
            <person name="Rensing C."/>
            <person name="Kennell J.C."/>
            <person name="Zamora J."/>
            <person name="Farman M.L."/>
            <person name="Selker E.U."/>
            <person name="Salamov A."/>
            <person name="Shapiro H."/>
            <person name="Pangilinan J."/>
            <person name="Lindquist E."/>
            <person name="Lamers C."/>
            <person name="Grigoriev I.V."/>
            <person name="Geiser D.M."/>
            <person name="Covert S.F."/>
            <person name="Temporini E."/>
            <person name="Vanetten H.D."/>
        </authorList>
    </citation>
    <scope>NUCLEOTIDE SEQUENCE [LARGE SCALE GENOMIC DNA]</scope>
    <source>
        <strain evidence="7">ATCC MYA-4622 / CBS 123669 / FGSC 9596 / NRRL 45880 / 77-13-4</strain>
    </source>
</reference>
<dbReference type="InterPro" id="IPR049730">
    <property type="entry name" value="SNF2/RAD54-like_C"/>
</dbReference>
<dbReference type="CDD" id="cd18008">
    <property type="entry name" value="DEXDc_SHPRH-like"/>
    <property type="match status" value="1"/>
</dbReference>
<evidence type="ECO:0000256" key="2">
    <source>
        <dbReference type="ARBA" id="ARBA00022801"/>
    </source>
</evidence>
<dbReference type="InterPro" id="IPR014001">
    <property type="entry name" value="Helicase_ATP-bd"/>
</dbReference>
<accession>C7YZR5</accession>
<dbReference type="PROSITE" id="PS51192">
    <property type="entry name" value="HELICASE_ATP_BIND_1"/>
    <property type="match status" value="1"/>
</dbReference>
<dbReference type="OMA" id="GQECISK"/>
<dbReference type="Proteomes" id="UP000005206">
    <property type="component" value="Chromosome 8"/>
</dbReference>
<dbReference type="InParanoid" id="C7YZR5"/>
<dbReference type="PANTHER" id="PTHR45626">
    <property type="entry name" value="TRANSCRIPTION TERMINATION FACTOR 2-RELATED"/>
    <property type="match status" value="1"/>
</dbReference>
<name>C7YZR5_FUSV7</name>
<dbReference type="InterPro" id="IPR001650">
    <property type="entry name" value="Helicase_C-like"/>
</dbReference>
<gene>
    <name evidence="6" type="primary">CHR2108</name>
    <name evidence="6" type="ORF">NECHADRAFT_47402</name>
</gene>
<dbReference type="GeneID" id="9667635"/>
<dbReference type="KEGG" id="nhe:NECHADRAFT_47402"/>
<dbReference type="PROSITE" id="PS51194">
    <property type="entry name" value="HELICASE_CTER"/>
    <property type="match status" value="1"/>
</dbReference>
<keyword evidence="1" id="KW-0547">Nucleotide-binding</keyword>
<dbReference type="OrthoDB" id="448448at2759"/>
<evidence type="ECO:0000259" key="4">
    <source>
        <dbReference type="PROSITE" id="PS51192"/>
    </source>
</evidence>
<evidence type="ECO:0008006" key="8">
    <source>
        <dbReference type="Google" id="ProtNLM"/>
    </source>
</evidence>
<dbReference type="CDD" id="cd18793">
    <property type="entry name" value="SF2_C_SNF"/>
    <property type="match status" value="1"/>
</dbReference>
<dbReference type="PANTHER" id="PTHR45626:SF22">
    <property type="entry name" value="DNA REPAIR PROTEIN RAD5"/>
    <property type="match status" value="1"/>
</dbReference>
<sequence length="455" mass="50872">MRDRHFSPGSLSYLVFHGPCRPRDVISLASADIVFTTYATIVADNVGEGILPSLEWFRIALDEAHWIRNSSSKQFRAVSSLSASRRWCLTGTPIQNRLEELASLAAFLQLSPFASKAEFQKHILTPLCEGGPDFSKPFRRWIQAYCLRRTEKHLNLPPSSEHTLRLTPSAEEQSLFQDIRDQTRREIDDQISKANCSRKHNILFTALLRMRMFCNRGTLALSTSGSLAPVGRIIGCERCSSVSEDDAILFESVAFCPDCGRPLQLSSPISEGALSPRGDLKMRPDLTFQGRSLRPHSTKLSAVVENIARSSVETKQSAAKIDHVLIDGRTNYSERSRRLKAFKEDSRITVLVMSIETGAVGLNLTVANVVHIVEPQWNPSVEAQAVARALRMGQQKAVTIYRYIMKGTVEERIIELQERKKKLAIFAFGTEDGSNIDEKLEVGTRSSRIPDAKLT</sequence>
<dbReference type="Gene3D" id="3.40.50.10810">
    <property type="entry name" value="Tandem AAA-ATPase domain"/>
    <property type="match status" value="1"/>
</dbReference>
<dbReference type="InterPro" id="IPR027417">
    <property type="entry name" value="P-loop_NTPase"/>
</dbReference>
<dbReference type="GO" id="GO:0006281">
    <property type="term" value="P:DNA repair"/>
    <property type="evidence" value="ECO:0007669"/>
    <property type="project" value="TreeGrafter"/>
</dbReference>